<organism evidence="1 2">
    <name type="scientific">Lymphocystis disease virus 3</name>
    <dbReference type="NCBI Taxonomy" id="2560566"/>
    <lineage>
        <taxon>Viruses</taxon>
        <taxon>Varidnaviria</taxon>
        <taxon>Bamfordvirae</taxon>
        <taxon>Nucleocytoviricota</taxon>
        <taxon>Megaviricetes</taxon>
        <taxon>Pimascovirales</taxon>
        <taxon>Pimascovirales incertae sedis</taxon>
        <taxon>Iridoviridae</taxon>
        <taxon>Alphairidovirinae</taxon>
        <taxon>Lymphocystivirus</taxon>
        <taxon>Lymphocystivirus sparus1</taxon>
    </lineage>
</organism>
<keyword evidence="2" id="KW-1185">Reference proteome</keyword>
<dbReference type="Proteomes" id="UP000149121">
    <property type="component" value="Segment"/>
</dbReference>
<protein>
    <submittedName>
        <fullName evidence="1">Uncharacterized protein</fullName>
    </submittedName>
</protein>
<dbReference type="EMBL" id="KX643370">
    <property type="protein sequence ID" value="AOC55121.1"/>
    <property type="molecule type" value="Genomic_DNA"/>
</dbReference>
<accession>A0A1B2RVV2</accession>
<name>A0A1B2RVV2_9VIRU</name>
<sequence>MSLLQAIDKTKNVPNFVNPQRWNGPQRILKPRPCPTTVKHAGFKKIEPLKKLGDFRPEGILNKSYSDDPHRLQTGYLQKTIVYNGFEESVSVSGEGRPTTVLEHPLSVKRNDKIVERCENIKKPVRYFDVLKTVCLRVFETLTYKPVKFCSDNKFFLKSVLKTDGIVKPLKPLKSLNHSSKILTKKTTILPIKSGEKSFIKCMETIYRNVKPKNKEASVCAGKTSTLYESKDENYDLKQRMNLKTSQTAGKTAVTTACIKPPQKVKIVDRIVTSETTFQKKIKTEPISGQVNLKTNSIEIHGEFERRCQNKKLIYTAVPEPVEKLKIKEKCLPKYAERSVYMMVENPVNRLKIAEKCVPQSFEKVICAEPKAKDKTVISIGGQPVEKKIERLVEAKVKGKLKQFVSVTEQSGCITPIQKFSKENTVLKRSLKNPLSILSGRKAIEKSVKIPSKSLPCNALNVEVCNRLIKPGNVEVTGRKVLSKKSTVECFKLNPHKFLVRP</sequence>
<gene>
    <name evidence="1" type="ORF">LCDVSa037R</name>
</gene>
<dbReference type="OrthoDB" id="29818at10239"/>
<evidence type="ECO:0000313" key="1">
    <source>
        <dbReference type="EMBL" id="AOC55121.1"/>
    </source>
</evidence>
<reference evidence="1 2" key="1">
    <citation type="journal article" date="2016" name="J. Virol.">
        <title>Concurrence of Iridovirus, Polyomavirus, and a Unique Member of a New Group of Fish Papillomaviruses in Lymphocystis Disease-Affected Gilthead Sea Bream.</title>
        <authorList>
            <person name="Lopez-Bueno A."/>
            <person name="Mavian C."/>
            <person name="Labella A.M."/>
            <person name="Castro D."/>
            <person name="Borrego J.J."/>
            <person name="Alcami A."/>
            <person name="Alejo A."/>
        </authorList>
    </citation>
    <scope>NUCLEOTIDE SEQUENCE [LARGE SCALE GENOMIC DNA]</scope>
    <source>
        <strain evidence="1">SA9</strain>
    </source>
</reference>
<evidence type="ECO:0000313" key="2">
    <source>
        <dbReference type="Proteomes" id="UP000149121"/>
    </source>
</evidence>
<proteinExistence type="predicted"/>
<dbReference type="KEGG" id="vg:30902613"/>